<evidence type="ECO:0000313" key="3">
    <source>
        <dbReference type="Proteomes" id="UP000298218"/>
    </source>
</evidence>
<dbReference type="EMBL" id="SOHQ01000013">
    <property type="protein sequence ID" value="TFD80915.1"/>
    <property type="molecule type" value="Genomic_DNA"/>
</dbReference>
<name>A0A4Y8KUV6_9MICO</name>
<dbReference type="Proteomes" id="UP000298218">
    <property type="component" value="Unassembled WGS sequence"/>
</dbReference>
<organism evidence="2 3">
    <name type="scientific">Cryobacterium psychrophilum</name>
    <dbReference type="NCBI Taxonomy" id="41988"/>
    <lineage>
        <taxon>Bacteria</taxon>
        <taxon>Bacillati</taxon>
        <taxon>Actinomycetota</taxon>
        <taxon>Actinomycetes</taxon>
        <taxon>Micrococcales</taxon>
        <taxon>Microbacteriaceae</taxon>
        <taxon>Cryobacterium</taxon>
    </lineage>
</organism>
<keyword evidence="3" id="KW-1185">Reference proteome</keyword>
<reference evidence="2 3" key="1">
    <citation type="submission" date="2019-03" db="EMBL/GenBank/DDBJ databases">
        <title>Genomics of glacier-inhabiting Cryobacterium strains.</title>
        <authorList>
            <person name="Liu Q."/>
            <person name="Xin Y.-H."/>
        </authorList>
    </citation>
    <scope>NUCLEOTIDE SEQUENCE [LARGE SCALE GENOMIC DNA]</scope>
    <source>
        <strain evidence="2 3">CGMCC 1.4292</strain>
    </source>
</reference>
<evidence type="ECO:0000259" key="1">
    <source>
        <dbReference type="Pfam" id="PF07811"/>
    </source>
</evidence>
<accession>A0A4Y8KUV6</accession>
<dbReference type="AlphaFoldDB" id="A0A4Y8KUV6"/>
<dbReference type="RefSeq" id="WP_134175526.1">
    <property type="nucleotide sequence ID" value="NZ_SODI01000001.1"/>
</dbReference>
<sequence>MLREARAPARASSESGSAVAEFVMVASLLTVLTLGVMQLALALHVRNTVLDAAAEGARYASLADSSLAEGAARTRDLIQTAVGPDYARGVTASYGSEAGFPSVQMRVVTRLPLLGLFGIDRGLEVEGHAARETAE</sequence>
<gene>
    <name evidence="2" type="ORF">E3T53_04530</name>
</gene>
<proteinExistence type="predicted"/>
<dbReference type="Pfam" id="PF07811">
    <property type="entry name" value="TadE"/>
    <property type="match status" value="1"/>
</dbReference>
<comment type="caution">
    <text evidence="2">The sequence shown here is derived from an EMBL/GenBank/DDBJ whole genome shotgun (WGS) entry which is preliminary data.</text>
</comment>
<dbReference type="InterPro" id="IPR012495">
    <property type="entry name" value="TadE-like_dom"/>
</dbReference>
<feature type="domain" description="TadE-like" evidence="1">
    <location>
        <begin position="16"/>
        <end position="58"/>
    </location>
</feature>
<protein>
    <submittedName>
        <fullName evidence="2">Pilus assembly protein</fullName>
    </submittedName>
</protein>
<evidence type="ECO:0000313" key="2">
    <source>
        <dbReference type="EMBL" id="TFD80915.1"/>
    </source>
</evidence>
<dbReference type="OrthoDB" id="3826566at2"/>